<dbReference type="SMART" id="SM00474">
    <property type="entry name" value="35EXOc"/>
    <property type="match status" value="1"/>
</dbReference>
<keyword evidence="11" id="KW-1185">Reference proteome</keyword>
<dbReference type="GO" id="GO:0071037">
    <property type="term" value="P:nuclear polyadenylation-dependent snRNA catabolic process"/>
    <property type="evidence" value="ECO:0000318"/>
    <property type="project" value="GO_Central"/>
</dbReference>
<gene>
    <name evidence="9" type="ORF">IscW_ISCW009216</name>
</gene>
<dbReference type="GO" id="GO:0071044">
    <property type="term" value="P:histone mRNA catabolic process"/>
    <property type="evidence" value="ECO:0000318"/>
    <property type="project" value="GO_Central"/>
</dbReference>
<dbReference type="EMBL" id="ABJB010160272">
    <property type="status" value="NOT_ANNOTATED_CDS"/>
    <property type="molecule type" value="Genomic_DNA"/>
</dbReference>
<dbReference type="PROSITE" id="PS50967">
    <property type="entry name" value="HRDC"/>
    <property type="match status" value="1"/>
</dbReference>
<evidence type="ECO:0000256" key="2">
    <source>
        <dbReference type="ARBA" id="ARBA00022722"/>
    </source>
</evidence>
<reference evidence="10" key="2">
    <citation type="submission" date="2020-05" db="UniProtKB">
        <authorList>
            <consortium name="EnsemblMetazoa"/>
        </authorList>
    </citation>
    <scope>IDENTIFICATION</scope>
    <source>
        <strain evidence="10">wikel</strain>
    </source>
</reference>
<evidence type="ECO:0000256" key="1">
    <source>
        <dbReference type="ARBA" id="ARBA00004123"/>
    </source>
</evidence>
<dbReference type="Pfam" id="PF00570">
    <property type="entry name" value="HRDC"/>
    <property type="match status" value="1"/>
</dbReference>
<evidence type="ECO:0000313" key="9">
    <source>
        <dbReference type="EMBL" id="EEC11962.1"/>
    </source>
</evidence>
<dbReference type="EMBL" id="ABJB010290202">
    <property type="status" value="NOT_ANNOTATED_CDS"/>
    <property type="molecule type" value="Genomic_DNA"/>
</dbReference>
<evidence type="ECO:0000256" key="5">
    <source>
        <dbReference type="ARBA" id="ARBA00023242"/>
    </source>
</evidence>
<dbReference type="AlphaFoldDB" id="B7PZE0"/>
<dbReference type="SUPFAM" id="SSF47819">
    <property type="entry name" value="HRDC-like"/>
    <property type="match status" value="1"/>
</dbReference>
<organism>
    <name type="scientific">Ixodes scapularis</name>
    <name type="common">Black-legged tick</name>
    <name type="synonym">Deer tick</name>
    <dbReference type="NCBI Taxonomy" id="6945"/>
    <lineage>
        <taxon>Eukaryota</taxon>
        <taxon>Metazoa</taxon>
        <taxon>Ecdysozoa</taxon>
        <taxon>Arthropoda</taxon>
        <taxon>Chelicerata</taxon>
        <taxon>Arachnida</taxon>
        <taxon>Acari</taxon>
        <taxon>Parasitiformes</taxon>
        <taxon>Ixodida</taxon>
        <taxon>Ixodoidea</taxon>
        <taxon>Ixodidae</taxon>
        <taxon>Ixodinae</taxon>
        <taxon>Ixodes</taxon>
    </lineage>
</organism>
<feature type="region of interest" description="Disordered" evidence="7">
    <location>
        <begin position="412"/>
        <end position="518"/>
    </location>
</feature>
<dbReference type="GO" id="GO:0005730">
    <property type="term" value="C:nucleolus"/>
    <property type="evidence" value="ECO:0000318"/>
    <property type="project" value="GO_Central"/>
</dbReference>
<dbReference type="InterPro" id="IPR044876">
    <property type="entry name" value="HRDC_dom_sf"/>
</dbReference>
<evidence type="ECO:0000313" key="11">
    <source>
        <dbReference type="Proteomes" id="UP000001555"/>
    </source>
</evidence>
<dbReference type="InterPro" id="IPR049559">
    <property type="entry name" value="Rrp6p-like_exo"/>
</dbReference>
<dbReference type="FunFam" id="1.10.150.80:FF:000001">
    <property type="entry name" value="Putative exosome component 10"/>
    <property type="match status" value="1"/>
</dbReference>
<feature type="compositionally biased region" description="Gly residues" evidence="7">
    <location>
        <begin position="502"/>
        <end position="511"/>
    </location>
</feature>
<protein>
    <submittedName>
        <fullName evidence="9 10">Exosome component, putative</fullName>
    </submittedName>
</protein>
<dbReference type="InterPro" id="IPR012337">
    <property type="entry name" value="RNaseH-like_sf"/>
</dbReference>
<dbReference type="InterPro" id="IPR036397">
    <property type="entry name" value="RNaseH_sf"/>
</dbReference>
<dbReference type="Gene3D" id="3.30.420.10">
    <property type="entry name" value="Ribonuclease H-like superfamily/Ribonuclease H"/>
    <property type="match status" value="1"/>
</dbReference>
<dbReference type="SUPFAM" id="SSF53098">
    <property type="entry name" value="Ribonuclease H-like"/>
    <property type="match status" value="1"/>
</dbReference>
<dbReference type="GO" id="GO:0000175">
    <property type="term" value="F:3'-5'-RNA exonuclease activity"/>
    <property type="evidence" value="ECO:0000318"/>
    <property type="project" value="GO_Central"/>
</dbReference>
<dbReference type="EMBL" id="ABJB011054405">
    <property type="status" value="NOT_ANNOTATED_CDS"/>
    <property type="molecule type" value="Genomic_DNA"/>
</dbReference>
<proteinExistence type="evidence at protein level"/>
<reference evidence="9 11" key="1">
    <citation type="submission" date="2008-03" db="EMBL/GenBank/DDBJ databases">
        <title>Annotation of Ixodes scapularis.</title>
        <authorList>
            <consortium name="Ixodes scapularis Genome Project Consortium"/>
            <person name="Caler E."/>
            <person name="Hannick L.I."/>
            <person name="Bidwell S."/>
            <person name="Joardar V."/>
            <person name="Thiagarajan M."/>
            <person name="Amedeo P."/>
            <person name="Galinsky K.J."/>
            <person name="Schobel S."/>
            <person name="Inman J."/>
            <person name="Hostetler J."/>
            <person name="Miller J."/>
            <person name="Hammond M."/>
            <person name="Megy K."/>
            <person name="Lawson D."/>
            <person name="Kodira C."/>
            <person name="Sutton G."/>
            <person name="Meyer J."/>
            <person name="Hill C.A."/>
            <person name="Birren B."/>
            <person name="Nene V."/>
            <person name="Collins F."/>
            <person name="Alarcon-Chaidez F."/>
            <person name="Wikel S."/>
            <person name="Strausberg R."/>
        </authorList>
    </citation>
    <scope>NUCLEOTIDE SEQUENCE [LARGE SCALE GENOMIC DNA]</scope>
    <source>
        <strain evidence="11">Wikel</strain>
        <strain evidence="9">Wikel colony</strain>
    </source>
</reference>
<dbReference type="CDD" id="cd06147">
    <property type="entry name" value="Rrp6p_like_exo"/>
    <property type="match status" value="1"/>
</dbReference>
<dbReference type="Proteomes" id="UP000001555">
    <property type="component" value="Unassembled WGS sequence"/>
</dbReference>
<keyword evidence="4" id="KW-0269">Exonuclease</keyword>
<dbReference type="InterPro" id="IPR002562">
    <property type="entry name" value="3'-5'_exonuclease_dom"/>
</dbReference>
<dbReference type="PaxDb" id="6945-B7PZE0"/>
<evidence type="ECO:0000313" key="10">
    <source>
        <dbReference type="EnsemblMetazoa" id="ISCW009216-PA"/>
    </source>
</evidence>
<keyword evidence="2" id="KW-0540">Nuclease</keyword>
<evidence type="ECO:0000256" key="4">
    <source>
        <dbReference type="ARBA" id="ARBA00022839"/>
    </source>
</evidence>
<dbReference type="VEuPathDB" id="VectorBase:ISCW009216"/>
<dbReference type="EMBL" id="ABJB010234972">
    <property type="status" value="NOT_ANNOTATED_CDS"/>
    <property type="molecule type" value="Genomic_DNA"/>
</dbReference>
<dbReference type="GO" id="GO:0071038">
    <property type="term" value="P:TRAMP-dependent tRNA surveillance pathway"/>
    <property type="evidence" value="ECO:0000318"/>
    <property type="project" value="GO_Central"/>
</dbReference>
<evidence type="ECO:0000256" key="6">
    <source>
        <dbReference type="ARBA" id="ARBA00043957"/>
    </source>
</evidence>
<dbReference type="GO" id="GO:0071036">
    <property type="term" value="P:nuclear polyadenylation-dependent snoRNA catabolic process"/>
    <property type="evidence" value="ECO:0000318"/>
    <property type="project" value="GO_Central"/>
</dbReference>
<comment type="subcellular location">
    <subcellularLocation>
        <location evidence="1">Nucleus</location>
    </subcellularLocation>
</comment>
<dbReference type="PANTHER" id="PTHR12124">
    <property type="entry name" value="POLYMYOSITIS/SCLERODERMA AUTOANTIGEN-RELATED"/>
    <property type="match status" value="1"/>
</dbReference>
<dbReference type="GO" id="GO:0000176">
    <property type="term" value="C:nuclear exosome (RNase complex)"/>
    <property type="evidence" value="ECO:0000318"/>
    <property type="project" value="GO_Central"/>
</dbReference>
<accession>B7PZE0</accession>
<dbReference type="EMBL" id="ABJB010293706">
    <property type="status" value="NOT_ANNOTATED_CDS"/>
    <property type="molecule type" value="Genomic_DNA"/>
</dbReference>
<keyword evidence="12" id="KW-1267">Proteomics identification</keyword>
<dbReference type="SMART" id="SM00341">
    <property type="entry name" value="HRDC"/>
    <property type="match status" value="1"/>
</dbReference>
<dbReference type="EMBL" id="DS825622">
    <property type="protein sequence ID" value="EEC11962.1"/>
    <property type="molecule type" value="Genomic_DNA"/>
</dbReference>
<dbReference type="InterPro" id="IPR045092">
    <property type="entry name" value="Rrp6-like"/>
</dbReference>
<dbReference type="Gene3D" id="1.10.150.80">
    <property type="entry name" value="HRDC domain"/>
    <property type="match status" value="1"/>
</dbReference>
<dbReference type="PANTHER" id="PTHR12124:SF47">
    <property type="entry name" value="EXOSOME COMPONENT 10"/>
    <property type="match status" value="1"/>
</dbReference>
<dbReference type="InterPro" id="IPR002121">
    <property type="entry name" value="HRDC_dom"/>
</dbReference>
<dbReference type="InParanoid" id="B7PZE0"/>
<dbReference type="GO" id="GO:0000467">
    <property type="term" value="P:exonucleolytic trimming to generate mature 3'-end of 5.8S rRNA from tricistronic rRNA transcript (SSU-rRNA, 5.8S rRNA, LSU-rRNA)"/>
    <property type="evidence" value="ECO:0000318"/>
    <property type="project" value="GO_Central"/>
</dbReference>
<dbReference type="EMBL" id="ABJB010173985">
    <property type="status" value="NOT_ANNOTATED_CDS"/>
    <property type="molecule type" value="Genomic_DNA"/>
</dbReference>
<feature type="compositionally biased region" description="Basic and acidic residues" evidence="7">
    <location>
        <begin position="428"/>
        <end position="446"/>
    </location>
</feature>
<dbReference type="EMBL" id="ABJB010530605">
    <property type="status" value="NOT_ANNOTATED_CDS"/>
    <property type="molecule type" value="Genomic_DNA"/>
</dbReference>
<dbReference type="InterPro" id="IPR010997">
    <property type="entry name" value="HRDC-like_sf"/>
</dbReference>
<dbReference type="OrthoDB" id="2250022at2759"/>
<dbReference type="VEuPathDB" id="VectorBase:ISCP_012051"/>
<sequence length="518" mass="59339">MKPSQEKTSFLILGGHDVEQAKVYLIMTGDPISRPSKGWHHSYRTFQGFTCLMQISTRSSDYVVDTLALRHELHLLNEVFANPKIIKVLHGADMDVLWLQRDFGLYLVGLFDTGQAARVLGMAHLSLAFLLRHYCHLDTDKKFQLADWRIRPLPLEMIKYAREDTHYLLHVYDLMRRDLLAKGNQLNNLLHSVFQRSKQVCLKRYEKPLYTEDSYLELYRKSKKAFNSKQLYALRHLYSWRDRISRLEDESTGYVLPNHMILQISEILPREQQGIIACCNPCPPLVRQNLNELHSIILKARDTPLNQKNEALDVPFEPTQTDIDLDSVLHGIHDRLHHQDAALSLPTLLDETGKLSEDALLKPAEHVSWKTAPILTAFLNDRKASKRPTSIPSGRSETSLVLPYERYKAALKEGGVQESTPEGQGKAVTDEERLVRSRADEKKREGGSQQDFQPFDYASAKQKPQPQKKQGKKWTFNPDQHEEMKGGKKKGKKQQFKSQTFGGRGGASRGQGGKRPKR</sequence>
<evidence type="ECO:0000259" key="8">
    <source>
        <dbReference type="PROSITE" id="PS50967"/>
    </source>
</evidence>
<feature type="domain" description="HRDC" evidence="8">
    <location>
        <begin position="227"/>
        <end position="307"/>
    </location>
</feature>
<dbReference type="EnsemblMetazoa" id="ISCW009216-RA">
    <property type="protein sequence ID" value="ISCW009216-PA"/>
    <property type="gene ID" value="ISCW009216"/>
</dbReference>
<dbReference type="Pfam" id="PF01612">
    <property type="entry name" value="DNA_pol_A_exo1"/>
    <property type="match status" value="1"/>
</dbReference>
<dbReference type="EMBL" id="ABJB010032440">
    <property type="status" value="NOT_ANNOTATED_CDS"/>
    <property type="molecule type" value="Genomic_DNA"/>
</dbReference>
<dbReference type="EMBL" id="ABJB010016398">
    <property type="status" value="NOT_ANNOTATED_CDS"/>
    <property type="molecule type" value="Genomic_DNA"/>
</dbReference>
<dbReference type="EMBL" id="ABJB010533252">
    <property type="status" value="NOT_ANNOTATED_CDS"/>
    <property type="molecule type" value="Genomic_DNA"/>
</dbReference>
<dbReference type="GO" id="GO:0003727">
    <property type="term" value="F:single-stranded RNA binding"/>
    <property type="evidence" value="ECO:0000318"/>
    <property type="project" value="GO_Central"/>
</dbReference>
<dbReference type="GO" id="GO:0071039">
    <property type="term" value="P:nuclear polyadenylation-dependent CUT catabolic process"/>
    <property type="evidence" value="ECO:0000318"/>
    <property type="project" value="GO_Central"/>
</dbReference>
<dbReference type="VEuPathDB" id="VectorBase:ISCI009216"/>
<dbReference type="HOGENOM" id="CLU_526074_0_0_1"/>
<keyword evidence="5" id="KW-0539">Nucleus</keyword>
<dbReference type="GO" id="GO:0071035">
    <property type="term" value="P:nuclear polyadenylation-dependent rRNA catabolic process"/>
    <property type="evidence" value="ECO:0000318"/>
    <property type="project" value="GO_Central"/>
</dbReference>
<dbReference type="GO" id="GO:0071051">
    <property type="term" value="P:poly(A)-dependent snoRNA 3'-end processing"/>
    <property type="evidence" value="ECO:0000318"/>
    <property type="project" value="GO_Central"/>
</dbReference>
<dbReference type="GO" id="GO:0000166">
    <property type="term" value="F:nucleotide binding"/>
    <property type="evidence" value="ECO:0007669"/>
    <property type="project" value="InterPro"/>
</dbReference>
<name>B7PZE0_IXOSC</name>
<evidence type="ECO:0000256" key="3">
    <source>
        <dbReference type="ARBA" id="ARBA00022801"/>
    </source>
</evidence>
<comment type="similarity">
    <text evidence="6">Belongs to the exosome component 10/RRP6 family.</text>
</comment>
<keyword evidence="3" id="KW-0378">Hydrolase</keyword>
<dbReference type="STRING" id="6945.B7PZE0"/>
<evidence type="ECO:0007829" key="12">
    <source>
        <dbReference type="PeptideAtlas" id="B7PZE0"/>
    </source>
</evidence>
<dbReference type="GO" id="GO:0071040">
    <property type="term" value="P:nuclear polyadenylation-dependent antisense transcript catabolic process"/>
    <property type="evidence" value="ECO:0000318"/>
    <property type="project" value="GO_Central"/>
</dbReference>
<evidence type="ECO:0000256" key="7">
    <source>
        <dbReference type="SAM" id="MobiDB-lite"/>
    </source>
</evidence>